<dbReference type="RefSeq" id="WP_327597162.1">
    <property type="nucleotide sequence ID" value="NZ_JAYXHS010000001.1"/>
</dbReference>
<gene>
    <name evidence="2" type="ORF">VVD49_00520</name>
</gene>
<sequence length="71" mass="7886">MSDPSPTPLPTPVPVAPTATPNPPVPPREPDVFDCCNNECGEACVWTIYYRLKKQYEADLEAWQIAQLLAE</sequence>
<comment type="caution">
    <text evidence="2">The sequence shown here is derived from an EMBL/GenBank/DDBJ whole genome shotgun (WGS) entry which is preliminary data.</text>
</comment>
<evidence type="ECO:0000313" key="3">
    <source>
        <dbReference type="Proteomes" id="UP001331561"/>
    </source>
</evidence>
<dbReference type="EMBL" id="JAYXHS010000001">
    <property type="protein sequence ID" value="MEC5384179.1"/>
    <property type="molecule type" value="Genomic_DNA"/>
</dbReference>
<evidence type="ECO:0000256" key="1">
    <source>
        <dbReference type="SAM" id="MobiDB-lite"/>
    </source>
</evidence>
<feature type="region of interest" description="Disordered" evidence="1">
    <location>
        <begin position="1"/>
        <end position="28"/>
    </location>
</feature>
<organism evidence="2 3">
    <name type="scientific">Uliginosibacterium silvisoli</name>
    <dbReference type="NCBI Taxonomy" id="3114758"/>
    <lineage>
        <taxon>Bacteria</taxon>
        <taxon>Pseudomonadati</taxon>
        <taxon>Pseudomonadota</taxon>
        <taxon>Betaproteobacteria</taxon>
        <taxon>Rhodocyclales</taxon>
        <taxon>Zoogloeaceae</taxon>
        <taxon>Uliginosibacterium</taxon>
    </lineage>
</organism>
<reference evidence="2 3" key="1">
    <citation type="submission" date="2024-01" db="EMBL/GenBank/DDBJ databases">
        <title>Uliginosibacterium soil sp. nov.</title>
        <authorList>
            <person name="Lv Y."/>
        </authorList>
    </citation>
    <scope>NUCLEOTIDE SEQUENCE [LARGE SCALE GENOMIC DNA]</scope>
    <source>
        <strain evidence="2 3">H3</strain>
    </source>
</reference>
<evidence type="ECO:0008006" key="4">
    <source>
        <dbReference type="Google" id="ProtNLM"/>
    </source>
</evidence>
<dbReference type="Proteomes" id="UP001331561">
    <property type="component" value="Unassembled WGS sequence"/>
</dbReference>
<keyword evidence="3" id="KW-1185">Reference proteome</keyword>
<protein>
    <recommendedName>
        <fullName evidence="4">Oxidoreductase-like domain-containing protein</fullName>
    </recommendedName>
</protein>
<accession>A0ABU6JY14</accession>
<proteinExistence type="predicted"/>
<feature type="compositionally biased region" description="Pro residues" evidence="1">
    <location>
        <begin position="1"/>
        <end position="27"/>
    </location>
</feature>
<name>A0ABU6JY14_9RHOO</name>
<evidence type="ECO:0000313" key="2">
    <source>
        <dbReference type="EMBL" id="MEC5384179.1"/>
    </source>
</evidence>